<reference evidence="1 2" key="1">
    <citation type="submission" date="2016-03" db="EMBL/GenBank/DDBJ databases">
        <title>Draft genome sequence of Paenibacillus glacialis DSM 22343.</title>
        <authorList>
            <person name="Shin S.-K."/>
            <person name="Yi H."/>
        </authorList>
    </citation>
    <scope>NUCLEOTIDE SEQUENCE [LARGE SCALE GENOMIC DNA]</scope>
    <source>
        <strain evidence="1 2">DSM 22343</strain>
    </source>
</reference>
<dbReference type="OrthoDB" id="2454402at2"/>
<accession>A0A168NZP8</accession>
<dbReference type="EMBL" id="LVJH01000002">
    <property type="protein sequence ID" value="OAB46251.1"/>
    <property type="molecule type" value="Genomic_DNA"/>
</dbReference>
<organism evidence="1 2">
    <name type="scientific">Paenibacillus glacialis</name>
    <dbReference type="NCBI Taxonomy" id="494026"/>
    <lineage>
        <taxon>Bacteria</taxon>
        <taxon>Bacillati</taxon>
        <taxon>Bacillota</taxon>
        <taxon>Bacilli</taxon>
        <taxon>Bacillales</taxon>
        <taxon>Paenibacillaceae</taxon>
        <taxon>Paenibacillus</taxon>
    </lineage>
</organism>
<dbReference type="Proteomes" id="UP000076967">
    <property type="component" value="Unassembled WGS sequence"/>
</dbReference>
<dbReference type="STRING" id="494026.PGLA_02400"/>
<name>A0A168NZP8_9BACL</name>
<evidence type="ECO:0000313" key="1">
    <source>
        <dbReference type="EMBL" id="OAB46251.1"/>
    </source>
</evidence>
<dbReference type="AlphaFoldDB" id="A0A168NZP8"/>
<dbReference type="RefSeq" id="WP_068528100.1">
    <property type="nucleotide sequence ID" value="NZ_LVJH01000002.1"/>
</dbReference>
<comment type="caution">
    <text evidence="1">The sequence shown here is derived from an EMBL/GenBank/DDBJ whole genome shotgun (WGS) entry which is preliminary data.</text>
</comment>
<keyword evidence="2" id="KW-1185">Reference proteome</keyword>
<proteinExistence type="predicted"/>
<evidence type="ECO:0000313" key="2">
    <source>
        <dbReference type="Proteomes" id="UP000076967"/>
    </source>
</evidence>
<protein>
    <submittedName>
        <fullName evidence="1">Uncharacterized protein</fullName>
    </submittedName>
</protein>
<sequence>MVDQDKIEANTVNWNNVTAPETDNDEEAYLLDVDRMVNEGLGGGQVTISNGYIGDTPQQELYMKREDEFVNTEDIGLSD</sequence>
<gene>
    <name evidence="1" type="ORF">PGLA_02400</name>
</gene>